<protein>
    <recommendedName>
        <fullName evidence="4">Alkaline shock response membrane anchor protein AmaP</fullName>
    </recommendedName>
</protein>
<gene>
    <name evidence="2" type="ORF">H9821_09210</name>
</gene>
<proteinExistence type="predicted"/>
<evidence type="ECO:0000313" key="2">
    <source>
        <dbReference type="EMBL" id="HIY95814.1"/>
    </source>
</evidence>
<reference evidence="2" key="2">
    <citation type="submission" date="2021-04" db="EMBL/GenBank/DDBJ databases">
        <authorList>
            <person name="Gilroy R."/>
        </authorList>
    </citation>
    <scope>NUCLEOTIDE SEQUENCE</scope>
    <source>
        <strain evidence="2">ChiHjej12B11-9195</strain>
    </source>
</reference>
<name>A0A9D1ZXE1_9MICC</name>
<evidence type="ECO:0000313" key="3">
    <source>
        <dbReference type="Proteomes" id="UP000824134"/>
    </source>
</evidence>
<keyword evidence="1" id="KW-0812">Transmembrane</keyword>
<dbReference type="Proteomes" id="UP000824134">
    <property type="component" value="Unassembled WGS sequence"/>
</dbReference>
<evidence type="ECO:0008006" key="4">
    <source>
        <dbReference type="Google" id="ProtNLM"/>
    </source>
</evidence>
<keyword evidence="1" id="KW-1133">Transmembrane helix</keyword>
<keyword evidence="1" id="KW-0472">Membrane</keyword>
<reference evidence="2" key="1">
    <citation type="journal article" date="2021" name="PeerJ">
        <title>Extensive microbial diversity within the chicken gut microbiome revealed by metagenomics and culture.</title>
        <authorList>
            <person name="Gilroy R."/>
            <person name="Ravi A."/>
            <person name="Getino M."/>
            <person name="Pursley I."/>
            <person name="Horton D.L."/>
            <person name="Alikhan N.F."/>
            <person name="Baker D."/>
            <person name="Gharbi K."/>
            <person name="Hall N."/>
            <person name="Watson M."/>
            <person name="Adriaenssens E.M."/>
            <person name="Foster-Nyarko E."/>
            <person name="Jarju S."/>
            <person name="Secka A."/>
            <person name="Antonio M."/>
            <person name="Oren A."/>
            <person name="Chaudhuri R.R."/>
            <person name="La Ragione R."/>
            <person name="Hildebrand F."/>
            <person name="Pallen M.J."/>
        </authorList>
    </citation>
    <scope>NUCLEOTIDE SEQUENCE</scope>
    <source>
        <strain evidence="2">ChiHjej12B11-9195</strain>
    </source>
</reference>
<dbReference type="EMBL" id="DXCN01000070">
    <property type="protein sequence ID" value="HIY95814.1"/>
    <property type="molecule type" value="Genomic_DNA"/>
</dbReference>
<dbReference type="AlphaFoldDB" id="A0A9D1ZXE1"/>
<feature type="transmembrane region" description="Helical" evidence="1">
    <location>
        <begin position="69"/>
        <end position="90"/>
    </location>
</feature>
<evidence type="ECO:0000256" key="1">
    <source>
        <dbReference type="SAM" id="Phobius"/>
    </source>
</evidence>
<sequence length="205" mass="22455">MAKAPRALNRFFLGAVGLILIALGAASIALATLAQIQDFWRDYIAPVEGKLEELFASSALTIRGEQTSLITLLALLLLVLIIGLLIWLIIKQVSGRTPELLSQEDPVTAGSTTITHRFIKQALTEAFEQQDDVLAVSVSPLYLKKRSGVQVKLEVRRGADILRLQEKTASIVQGLDILLGQRLPLAVRVTGGLRSTFQKDSFRVR</sequence>
<accession>A0A9D1ZXE1</accession>
<comment type="caution">
    <text evidence="2">The sequence shown here is derived from an EMBL/GenBank/DDBJ whole genome shotgun (WGS) entry which is preliminary data.</text>
</comment>
<organism evidence="2 3">
    <name type="scientific">Candidatus Rothia avicola</name>
    <dbReference type="NCBI Taxonomy" id="2840478"/>
    <lineage>
        <taxon>Bacteria</taxon>
        <taxon>Bacillati</taxon>
        <taxon>Actinomycetota</taxon>
        <taxon>Actinomycetes</taxon>
        <taxon>Micrococcales</taxon>
        <taxon>Micrococcaceae</taxon>
        <taxon>Rothia</taxon>
    </lineage>
</organism>